<dbReference type="PANTHER" id="PTHR11707:SF28">
    <property type="entry name" value="60 KDA LYSOPHOSPHOLIPASE"/>
    <property type="match status" value="1"/>
</dbReference>
<dbReference type="InterPro" id="IPR006034">
    <property type="entry name" value="Asparaginase/glutaminase-like"/>
</dbReference>
<feature type="domain" description="Asparaginase/glutaminase C-terminal" evidence="5">
    <location>
        <begin position="241"/>
        <end position="354"/>
    </location>
</feature>
<evidence type="ECO:0000313" key="7">
    <source>
        <dbReference type="Proteomes" id="UP000010931"/>
    </source>
</evidence>
<dbReference type="AlphaFoldDB" id="L7F201"/>
<evidence type="ECO:0000256" key="2">
    <source>
        <dbReference type="ARBA" id="ARBA00022801"/>
    </source>
</evidence>
<dbReference type="SUPFAM" id="SSF53774">
    <property type="entry name" value="Glutaminase/Asparaginase"/>
    <property type="match status" value="1"/>
</dbReference>
<accession>L7F201</accession>
<dbReference type="SMART" id="SM00870">
    <property type="entry name" value="Asparaginase"/>
    <property type="match status" value="1"/>
</dbReference>
<keyword evidence="7" id="KW-1185">Reference proteome</keyword>
<dbReference type="SFLD" id="SFLDS00057">
    <property type="entry name" value="Glutaminase/Asparaginase"/>
    <property type="match status" value="1"/>
</dbReference>
<dbReference type="Pfam" id="PF17763">
    <property type="entry name" value="Asparaginase_C"/>
    <property type="match status" value="1"/>
</dbReference>
<dbReference type="Gene3D" id="3.40.50.1170">
    <property type="entry name" value="L-asparaginase, N-terminal domain"/>
    <property type="match status" value="1"/>
</dbReference>
<comment type="similarity">
    <text evidence="1">Belongs to the asparaginase 1 family.</text>
</comment>
<dbReference type="Pfam" id="PF00710">
    <property type="entry name" value="Asparaginase"/>
    <property type="match status" value="1"/>
</dbReference>
<keyword evidence="2" id="KW-0378">Hydrolase</keyword>
<dbReference type="InterPro" id="IPR027474">
    <property type="entry name" value="L-asparaginase_N"/>
</dbReference>
<dbReference type="InterPro" id="IPR040919">
    <property type="entry name" value="Asparaginase_C"/>
</dbReference>
<proteinExistence type="inferred from homology"/>
<sequence>MPRTAEKSDAASALLDPLLRKVALMDPSPRAQLPSALVLSLGGTIAMAAPGAGHGGVAPRLTAEDLVAAVPELAEEAELELRDFRKIPGAWLEIDDIAAVAELLNKQAAEGTTGFVITQGTDTLEEVAYLLDLLYEGAAPVVVTGAMRHAQMAGADGPANVLAAVRTAVSPQAREMGVLVAFADELHAARHVQKIHSTSPSAFSSPGAGPVGFLIEGRPRFQFALPRQPRVELPLIRPASVEVIEATLGSEGAFLDAASSLDGLVVAAFGAGHVPRTWAPRLGNLASRFPVVLTSRTGAGSVLTGTYDFGPGSETDLLGRGLINGGRLEPRKARLLLLALLRSGADQTTIQAAFAAHR</sequence>
<dbReference type="Proteomes" id="UP000010931">
    <property type="component" value="Unassembled WGS sequence"/>
</dbReference>
<reference evidence="6 7" key="1">
    <citation type="journal article" date="2011" name="Plasmid">
        <title>Streptomyces turgidiscabies Car8 contains a modular pathogenicity island that shares virulence genes with other actinobacterial plant pathogens.</title>
        <authorList>
            <person name="Huguet-Tapia J.C."/>
            <person name="Badger J.H."/>
            <person name="Loria R."/>
            <person name="Pettis G.S."/>
        </authorList>
    </citation>
    <scope>NUCLEOTIDE SEQUENCE [LARGE SCALE GENOMIC DNA]</scope>
    <source>
        <strain evidence="6 7">Car8</strain>
    </source>
</reference>
<dbReference type="InterPro" id="IPR027473">
    <property type="entry name" value="L-asparaginase_C"/>
</dbReference>
<dbReference type="CDD" id="cd08964">
    <property type="entry name" value="L-asparaginase_II"/>
    <property type="match status" value="1"/>
</dbReference>
<dbReference type="GO" id="GO:0004067">
    <property type="term" value="F:asparaginase activity"/>
    <property type="evidence" value="ECO:0007669"/>
    <property type="project" value="UniProtKB-UniRule"/>
</dbReference>
<feature type="domain" description="L-asparaginase N-terminal" evidence="4">
    <location>
        <begin position="37"/>
        <end position="221"/>
    </location>
</feature>
<dbReference type="STRING" id="85558.T45_06199"/>
<dbReference type="InterPro" id="IPR004550">
    <property type="entry name" value="AsnASE_II"/>
</dbReference>
<gene>
    <name evidence="6" type="ORF">STRTUCAR8_01870</name>
</gene>
<organism evidence="6 7">
    <name type="scientific">Streptomyces turgidiscabies (strain Car8)</name>
    <dbReference type="NCBI Taxonomy" id="698760"/>
    <lineage>
        <taxon>Bacteria</taxon>
        <taxon>Bacillati</taxon>
        <taxon>Actinomycetota</taxon>
        <taxon>Actinomycetes</taxon>
        <taxon>Kitasatosporales</taxon>
        <taxon>Streptomycetaceae</taxon>
        <taxon>Streptomyces</taxon>
    </lineage>
</organism>
<dbReference type="FunFam" id="3.40.50.1170:FF:000001">
    <property type="entry name" value="L-asparaginase 2"/>
    <property type="match status" value="1"/>
</dbReference>
<dbReference type="PATRIC" id="fig|698760.3.peg.5404"/>
<evidence type="ECO:0000259" key="4">
    <source>
        <dbReference type="Pfam" id="PF00710"/>
    </source>
</evidence>
<feature type="active site" description="O-isoaspartyl threonine intermediate" evidence="3">
    <location>
        <position position="44"/>
    </location>
</feature>
<dbReference type="InterPro" id="IPR036152">
    <property type="entry name" value="Asp/glu_Ase-like_sf"/>
</dbReference>
<dbReference type="PRINTS" id="PR00139">
    <property type="entry name" value="ASNGLNASE"/>
</dbReference>
<dbReference type="GO" id="GO:0006528">
    <property type="term" value="P:asparagine metabolic process"/>
    <property type="evidence" value="ECO:0007669"/>
    <property type="project" value="InterPro"/>
</dbReference>
<dbReference type="InterPro" id="IPR037152">
    <property type="entry name" value="L-asparaginase_N_sf"/>
</dbReference>
<dbReference type="Gene3D" id="3.40.50.40">
    <property type="match status" value="1"/>
</dbReference>
<protein>
    <submittedName>
        <fullName evidence="6">Asparaginase</fullName>
    </submittedName>
</protein>
<evidence type="ECO:0000313" key="6">
    <source>
        <dbReference type="EMBL" id="ELP65653.1"/>
    </source>
</evidence>
<evidence type="ECO:0000256" key="1">
    <source>
        <dbReference type="ARBA" id="ARBA00010518"/>
    </source>
</evidence>
<dbReference type="EMBL" id="AEJB01000361">
    <property type="protein sequence ID" value="ELP65653.1"/>
    <property type="molecule type" value="Genomic_DNA"/>
</dbReference>
<name>L7F201_STRT8</name>
<dbReference type="PIRSF" id="PIRSF001220">
    <property type="entry name" value="L-ASNase_gatD"/>
    <property type="match status" value="1"/>
</dbReference>
<dbReference type="PROSITE" id="PS51732">
    <property type="entry name" value="ASN_GLN_ASE_3"/>
    <property type="match status" value="1"/>
</dbReference>
<evidence type="ECO:0000256" key="3">
    <source>
        <dbReference type="PIRSR" id="PIRSR001220-1"/>
    </source>
</evidence>
<comment type="caution">
    <text evidence="6">The sequence shown here is derived from an EMBL/GenBank/DDBJ whole genome shotgun (WGS) entry which is preliminary data.</text>
</comment>
<dbReference type="PIRSF" id="PIRSF500176">
    <property type="entry name" value="L_ASNase"/>
    <property type="match status" value="1"/>
</dbReference>
<evidence type="ECO:0000259" key="5">
    <source>
        <dbReference type="Pfam" id="PF17763"/>
    </source>
</evidence>
<dbReference type="PANTHER" id="PTHR11707">
    <property type="entry name" value="L-ASPARAGINASE"/>
    <property type="match status" value="1"/>
</dbReference>